<proteinExistence type="predicted"/>
<evidence type="ECO:0000313" key="9">
    <source>
        <dbReference type="Proteomes" id="UP000825935"/>
    </source>
</evidence>
<feature type="region of interest" description="Disordered" evidence="6">
    <location>
        <begin position="180"/>
        <end position="209"/>
    </location>
</feature>
<dbReference type="PANTHER" id="PTHR31677:SF157">
    <property type="entry name" value="AP2_ERF DOMAIN-CONTAINING PROTEIN"/>
    <property type="match status" value="1"/>
</dbReference>
<dbReference type="InterPro" id="IPR036955">
    <property type="entry name" value="AP2/ERF_dom_sf"/>
</dbReference>
<dbReference type="InterPro" id="IPR016177">
    <property type="entry name" value="DNA-bd_dom_sf"/>
</dbReference>
<dbReference type="FunFam" id="3.30.730.10:FF:000001">
    <property type="entry name" value="Ethylene-responsive transcription factor 2"/>
    <property type="match status" value="1"/>
</dbReference>
<dbReference type="PANTHER" id="PTHR31677">
    <property type="entry name" value="AP2 DOMAIN CLASS TRANSCRIPTION FACTOR"/>
    <property type="match status" value="1"/>
</dbReference>
<comment type="subcellular location">
    <subcellularLocation>
        <location evidence="1">Nucleus</location>
    </subcellularLocation>
</comment>
<dbReference type="Proteomes" id="UP000825935">
    <property type="component" value="Chromosome 20"/>
</dbReference>
<dbReference type="InterPro" id="IPR001471">
    <property type="entry name" value="AP2/ERF_dom"/>
</dbReference>
<dbReference type="SMART" id="SM00380">
    <property type="entry name" value="AP2"/>
    <property type="match status" value="1"/>
</dbReference>
<reference evidence="8" key="1">
    <citation type="submission" date="2021-08" db="EMBL/GenBank/DDBJ databases">
        <title>WGS assembly of Ceratopteris richardii.</title>
        <authorList>
            <person name="Marchant D.B."/>
            <person name="Chen G."/>
            <person name="Jenkins J."/>
            <person name="Shu S."/>
            <person name="Leebens-Mack J."/>
            <person name="Grimwood J."/>
            <person name="Schmutz J."/>
            <person name="Soltis P."/>
            <person name="Soltis D."/>
            <person name="Chen Z.-H."/>
        </authorList>
    </citation>
    <scope>NUCLEOTIDE SEQUENCE</scope>
    <source>
        <strain evidence="8">Whitten #5841</strain>
        <tissue evidence="8">Leaf</tissue>
    </source>
</reference>
<evidence type="ECO:0000256" key="1">
    <source>
        <dbReference type="ARBA" id="ARBA00004123"/>
    </source>
</evidence>
<protein>
    <recommendedName>
        <fullName evidence="7">AP2/ERF domain-containing protein</fullName>
    </recommendedName>
</protein>
<evidence type="ECO:0000313" key="8">
    <source>
        <dbReference type="EMBL" id="KAH7331483.1"/>
    </source>
</evidence>
<feature type="compositionally biased region" description="Basic and acidic residues" evidence="6">
    <location>
        <begin position="196"/>
        <end position="209"/>
    </location>
</feature>
<evidence type="ECO:0000256" key="5">
    <source>
        <dbReference type="ARBA" id="ARBA00023242"/>
    </source>
</evidence>
<dbReference type="GO" id="GO:0003677">
    <property type="term" value="F:DNA binding"/>
    <property type="evidence" value="ECO:0007669"/>
    <property type="project" value="UniProtKB-KW"/>
</dbReference>
<feature type="compositionally biased region" description="Basic and acidic residues" evidence="6">
    <location>
        <begin position="180"/>
        <end position="189"/>
    </location>
</feature>
<keyword evidence="4" id="KW-0804">Transcription</keyword>
<dbReference type="GO" id="GO:0003700">
    <property type="term" value="F:DNA-binding transcription factor activity"/>
    <property type="evidence" value="ECO:0007669"/>
    <property type="project" value="InterPro"/>
</dbReference>
<dbReference type="GO" id="GO:0005634">
    <property type="term" value="C:nucleus"/>
    <property type="evidence" value="ECO:0007669"/>
    <property type="project" value="UniProtKB-SubCell"/>
</dbReference>
<keyword evidence="2" id="KW-0805">Transcription regulation</keyword>
<dbReference type="CDD" id="cd00018">
    <property type="entry name" value="AP2"/>
    <property type="match status" value="1"/>
</dbReference>
<organism evidence="8 9">
    <name type="scientific">Ceratopteris richardii</name>
    <name type="common">Triangle waterfern</name>
    <dbReference type="NCBI Taxonomy" id="49495"/>
    <lineage>
        <taxon>Eukaryota</taxon>
        <taxon>Viridiplantae</taxon>
        <taxon>Streptophyta</taxon>
        <taxon>Embryophyta</taxon>
        <taxon>Tracheophyta</taxon>
        <taxon>Polypodiopsida</taxon>
        <taxon>Polypodiidae</taxon>
        <taxon>Polypodiales</taxon>
        <taxon>Pteridineae</taxon>
        <taxon>Pteridaceae</taxon>
        <taxon>Parkerioideae</taxon>
        <taxon>Ceratopteris</taxon>
    </lineage>
</organism>
<accession>A0A8T2SHY5</accession>
<keyword evidence="5" id="KW-0539">Nucleus</keyword>
<sequence>MSSGTSHLRPAVLLPSSPRDDGSSPDLLFASASAPIVFSNPSNPTSCNSAAANQPHYRGVRRRPWGRYAAEIRDPSRKGRLWLGTFDTAEEAALAYDVAARLLRGEKAKTNFNLSSDHNMYSASLLPVASLPPALPNQTDLSQRSMDKGGSLNSGAKRVPLQSKRGAFDMALPDVKRARFESGLGREQRPTSYQEDLQHSAEEECRDDSLVPSSGMLPFTLLHQPSPARRPLRLIPFLETPCS</sequence>
<evidence type="ECO:0000256" key="3">
    <source>
        <dbReference type="ARBA" id="ARBA00023125"/>
    </source>
</evidence>
<keyword evidence="3" id="KW-0238">DNA-binding</keyword>
<dbReference type="OrthoDB" id="1931494at2759"/>
<evidence type="ECO:0000256" key="2">
    <source>
        <dbReference type="ARBA" id="ARBA00023015"/>
    </source>
</evidence>
<feature type="domain" description="AP2/ERF" evidence="7">
    <location>
        <begin position="56"/>
        <end position="113"/>
    </location>
</feature>
<dbReference type="Gene3D" id="3.30.730.10">
    <property type="entry name" value="AP2/ERF domain"/>
    <property type="match status" value="1"/>
</dbReference>
<dbReference type="Pfam" id="PF00847">
    <property type="entry name" value="AP2"/>
    <property type="match status" value="1"/>
</dbReference>
<feature type="region of interest" description="Disordered" evidence="6">
    <location>
        <begin position="134"/>
        <end position="157"/>
    </location>
</feature>
<comment type="caution">
    <text evidence="8">The sequence shown here is derived from an EMBL/GenBank/DDBJ whole genome shotgun (WGS) entry which is preliminary data.</text>
</comment>
<name>A0A8T2SHY5_CERRI</name>
<evidence type="ECO:0000256" key="4">
    <source>
        <dbReference type="ARBA" id="ARBA00023163"/>
    </source>
</evidence>
<dbReference type="AlphaFoldDB" id="A0A8T2SHY5"/>
<gene>
    <name evidence="8" type="ORF">KP509_20G036000</name>
</gene>
<feature type="region of interest" description="Disordered" evidence="6">
    <location>
        <begin position="1"/>
        <end position="25"/>
    </location>
</feature>
<dbReference type="PRINTS" id="PR00367">
    <property type="entry name" value="ETHRSPELEMNT"/>
</dbReference>
<evidence type="ECO:0000256" key="6">
    <source>
        <dbReference type="SAM" id="MobiDB-lite"/>
    </source>
</evidence>
<dbReference type="PROSITE" id="PS51032">
    <property type="entry name" value="AP2_ERF"/>
    <property type="match status" value="1"/>
</dbReference>
<keyword evidence="9" id="KW-1185">Reference proteome</keyword>
<dbReference type="SUPFAM" id="SSF54171">
    <property type="entry name" value="DNA-binding domain"/>
    <property type="match status" value="1"/>
</dbReference>
<evidence type="ECO:0000259" key="7">
    <source>
        <dbReference type="PROSITE" id="PS51032"/>
    </source>
</evidence>
<dbReference type="EMBL" id="CM035425">
    <property type="protein sequence ID" value="KAH7331483.1"/>
    <property type="molecule type" value="Genomic_DNA"/>
</dbReference>